<feature type="region of interest" description="Disordered" evidence="3">
    <location>
        <begin position="1"/>
        <end position="121"/>
    </location>
</feature>
<name>A0A8J3XHR8_9ACTN</name>
<dbReference type="InterPro" id="IPR001296">
    <property type="entry name" value="Glyco_trans_1"/>
</dbReference>
<accession>A0A8J3XHR8</accession>
<protein>
    <recommendedName>
        <fullName evidence="8">Glycosyltransferase family 4 protein</fullName>
    </recommendedName>
</protein>
<dbReference type="Pfam" id="PF00534">
    <property type="entry name" value="Glycos_transf_1"/>
    <property type="match status" value="1"/>
</dbReference>
<keyword evidence="2" id="KW-0808">Transferase</keyword>
<feature type="compositionally biased region" description="Basic and acidic residues" evidence="3">
    <location>
        <begin position="86"/>
        <end position="118"/>
    </location>
</feature>
<feature type="compositionally biased region" description="Low complexity" evidence="3">
    <location>
        <begin position="34"/>
        <end position="43"/>
    </location>
</feature>
<dbReference type="SUPFAM" id="SSF53756">
    <property type="entry name" value="UDP-Glycosyltransferase/glycogen phosphorylase"/>
    <property type="match status" value="1"/>
</dbReference>
<dbReference type="EMBL" id="BOOP01000023">
    <property type="protein sequence ID" value="GII40206.1"/>
    <property type="molecule type" value="Genomic_DNA"/>
</dbReference>
<gene>
    <name evidence="6" type="ORF">Pph01_52090</name>
</gene>
<evidence type="ECO:0000259" key="4">
    <source>
        <dbReference type="Pfam" id="PF00534"/>
    </source>
</evidence>
<proteinExistence type="predicted"/>
<evidence type="ECO:0000256" key="2">
    <source>
        <dbReference type="ARBA" id="ARBA00022679"/>
    </source>
</evidence>
<dbReference type="Gene3D" id="3.40.50.2000">
    <property type="entry name" value="Glycogen Phosphorylase B"/>
    <property type="match status" value="2"/>
</dbReference>
<evidence type="ECO:0000313" key="6">
    <source>
        <dbReference type="EMBL" id="GII40206.1"/>
    </source>
</evidence>
<dbReference type="PANTHER" id="PTHR12526:SF595">
    <property type="entry name" value="BLL5217 PROTEIN"/>
    <property type="match status" value="1"/>
</dbReference>
<feature type="compositionally biased region" description="Pro residues" evidence="3">
    <location>
        <begin position="16"/>
        <end position="33"/>
    </location>
</feature>
<dbReference type="AlphaFoldDB" id="A0A8J3XHR8"/>
<comment type="caution">
    <text evidence="6">The sequence shown here is derived from an EMBL/GenBank/DDBJ whole genome shotgun (WGS) entry which is preliminary data.</text>
</comment>
<evidence type="ECO:0000256" key="1">
    <source>
        <dbReference type="ARBA" id="ARBA00022676"/>
    </source>
</evidence>
<evidence type="ECO:0008006" key="8">
    <source>
        <dbReference type="Google" id="ProtNLM"/>
    </source>
</evidence>
<dbReference type="Proteomes" id="UP000622547">
    <property type="component" value="Unassembled WGS sequence"/>
</dbReference>
<reference evidence="6 7" key="1">
    <citation type="submission" date="2021-01" db="EMBL/GenBank/DDBJ databases">
        <title>Whole genome shotgun sequence of Planotetraspora phitsanulokensis NBRC 104273.</title>
        <authorList>
            <person name="Komaki H."/>
            <person name="Tamura T."/>
        </authorList>
    </citation>
    <scope>NUCLEOTIDE SEQUENCE [LARGE SCALE GENOMIC DNA]</scope>
    <source>
        <strain evidence="6 7">NBRC 104273</strain>
    </source>
</reference>
<dbReference type="GO" id="GO:0016757">
    <property type="term" value="F:glycosyltransferase activity"/>
    <property type="evidence" value="ECO:0007669"/>
    <property type="project" value="UniProtKB-KW"/>
</dbReference>
<dbReference type="PANTHER" id="PTHR12526">
    <property type="entry name" value="GLYCOSYLTRANSFERASE"/>
    <property type="match status" value="1"/>
</dbReference>
<feature type="domain" description="Glycosyltransferase subfamily 4-like N-terminal" evidence="5">
    <location>
        <begin position="139"/>
        <end position="245"/>
    </location>
</feature>
<dbReference type="CDD" id="cd03802">
    <property type="entry name" value="GT4_AviGT4-like"/>
    <property type="match status" value="1"/>
</dbReference>
<evidence type="ECO:0000313" key="7">
    <source>
        <dbReference type="Proteomes" id="UP000622547"/>
    </source>
</evidence>
<sequence length="470" mass="51328">MDPMDPLDPARSPNQPNQPNPLDPIDPPDPTDPTEPIDLPDLTELAEPINLTEPADLMRQTGLTGRNPIDPANTHREQGGGGRGGAGRERDGRGRAGRERDGGERDGDERANEERDGEGVGLHIAMVAPPWYDIPPKGYGGIESMTADLARGLTLRGHRVTLIGAGGGVDLRTYEEPPSERIGEAVPEMVHAARAERYLDEIEADVIHDHSLAGPLGARGRGAPTIVTCHGEVTGEFGRFYRSLATTVSLVAISWAQRALASDLNWIGRVHNAVDVSTFPYRDRKDDWVLWLGRFNPDKGAHLAIEAARAAGRRILLAGKRTERAEQAYFDTHVAPLLGPGVEYLGEVGAKLKRELLSKAHCLVFPLQWEEPFGMIMIEAMACGTPVVALRRGSVPEIVVDGVTGFVRDSVQELPAAIEESAGLDFAAVRAHAVRRFDVAMMARGYERVYRRAIARAQTRERRRLLPLAR</sequence>
<evidence type="ECO:0000259" key="5">
    <source>
        <dbReference type="Pfam" id="PF13439"/>
    </source>
</evidence>
<keyword evidence="1" id="KW-0328">Glycosyltransferase</keyword>
<dbReference type="Pfam" id="PF13439">
    <property type="entry name" value="Glyco_transf_4"/>
    <property type="match status" value="1"/>
</dbReference>
<feature type="domain" description="Glycosyl transferase family 1" evidence="4">
    <location>
        <begin position="285"/>
        <end position="413"/>
    </location>
</feature>
<keyword evidence="7" id="KW-1185">Reference proteome</keyword>
<organism evidence="6 7">
    <name type="scientific">Planotetraspora phitsanulokensis</name>
    <dbReference type="NCBI Taxonomy" id="575192"/>
    <lineage>
        <taxon>Bacteria</taxon>
        <taxon>Bacillati</taxon>
        <taxon>Actinomycetota</taxon>
        <taxon>Actinomycetes</taxon>
        <taxon>Streptosporangiales</taxon>
        <taxon>Streptosporangiaceae</taxon>
        <taxon>Planotetraspora</taxon>
    </lineage>
</organism>
<dbReference type="InterPro" id="IPR028098">
    <property type="entry name" value="Glyco_trans_4-like_N"/>
</dbReference>
<evidence type="ECO:0000256" key="3">
    <source>
        <dbReference type="SAM" id="MobiDB-lite"/>
    </source>
</evidence>